<evidence type="ECO:0000313" key="1">
    <source>
        <dbReference type="EMBL" id="KAJ9118386.1"/>
    </source>
</evidence>
<reference evidence="1" key="1">
    <citation type="submission" date="2023-04" db="EMBL/GenBank/DDBJ databases">
        <title>Draft Genome sequencing of Naganishia species isolated from polar environments using Oxford Nanopore Technology.</title>
        <authorList>
            <person name="Leo P."/>
            <person name="Venkateswaran K."/>
        </authorList>
    </citation>
    <scope>NUCLEOTIDE SEQUENCE</scope>
    <source>
        <strain evidence="1">DBVPG 5303</strain>
    </source>
</reference>
<gene>
    <name evidence="1" type="ORF">QFC24_006215</name>
</gene>
<sequence length="962" mass="102424">MPVLPEVSTLPKSIPHTKTRTKTDSAGDDECSERLASSKDDTFSFPAIPTPHVTATSFTFPQSKSLAARKYSEGNKDVHPPSNTFSKSQPEQLVMPGPFNMPLVVPEVTVVPSTPIGDETFRYGHSSTGSAYGLGFGFGFGFGLADSNNSFGEGHEREPIMQGGEDFAFPSFPTAFAREDLDVSEKEVDMDSGTERKAGENESVVAGSGDGRVNDDEKSRFTGFTFGTARLGSSPPPSSTGQVPAAEQEKPTLDAKRRRHSHTRSTSISTRAAFTPNTSVSALLSSAETMGRALSRSPSPSEHAIDLHGGEQQETAEERQRTLFALEGRHGRVLSPSAGGEGDAPRWLAGLQAFAGVGGTGAAEGNRTSKRSSRRRSRIGGVSETTTVEIALPPMDDDDLPSSSAVVGQGQGEAGFTGGLTTTGVTAPLSACGLNGLGIEGLLASTSMASQATNLGTLVEEDESEVIAPEPLIEDAAEAQTRKDKMLTDLVSTPDRAAQPVTGTADSPDVSSATSFKIRPLRLLSMTSNSTNSFSSAPMDQDAQSVGSRRSLSIEALRSPSAGKATENGTYVTPLALSDPPKRFSSKRNSAGMGSKLFSSYTSEFGVGSIGGNKRSSVASSYTSGSRVLNEVEDAPHSSGKDDPRSFGFLRRRSTTLSGGQNPITTSGDETVDGLKRLVAHLEMEKHTMQEDIEGWQGRCQGLEMQLKHEKEQGVFLRERVRKLGDHLSSLSGLATSSAPSSPYHTQTESPSATSTSTIQSPSQVALMRNELFKLTSVIAQLTAEKDQARAEAATLRARLNNDVMLDRTVEDRGLTITSDPAPYTAEGQALRIENQRLENALTSTTTLEYNNSPTPSRISAKHEPRNDVDRIRGFSFPRGPIPPSSSTTTTTTTTPRTGIMKNASSSFTAPTRADAPIRTAELAQSDGTVDDNDDHNNDSTAFQIPATHVNDPLIREYLWEL</sequence>
<evidence type="ECO:0000313" key="2">
    <source>
        <dbReference type="Proteomes" id="UP001234202"/>
    </source>
</evidence>
<proteinExistence type="predicted"/>
<keyword evidence="2" id="KW-1185">Reference proteome</keyword>
<protein>
    <submittedName>
        <fullName evidence="1">Uncharacterized protein</fullName>
    </submittedName>
</protein>
<organism evidence="1 2">
    <name type="scientific">Naganishia onofrii</name>
    <dbReference type="NCBI Taxonomy" id="1851511"/>
    <lineage>
        <taxon>Eukaryota</taxon>
        <taxon>Fungi</taxon>
        <taxon>Dikarya</taxon>
        <taxon>Basidiomycota</taxon>
        <taxon>Agaricomycotina</taxon>
        <taxon>Tremellomycetes</taxon>
        <taxon>Filobasidiales</taxon>
        <taxon>Filobasidiaceae</taxon>
        <taxon>Naganishia</taxon>
    </lineage>
</organism>
<dbReference type="EMBL" id="JASBWV010000029">
    <property type="protein sequence ID" value="KAJ9118386.1"/>
    <property type="molecule type" value="Genomic_DNA"/>
</dbReference>
<comment type="caution">
    <text evidence="1">The sequence shown here is derived from an EMBL/GenBank/DDBJ whole genome shotgun (WGS) entry which is preliminary data.</text>
</comment>
<dbReference type="Proteomes" id="UP001234202">
    <property type="component" value="Unassembled WGS sequence"/>
</dbReference>
<accession>A0ACC2X3Y7</accession>
<name>A0ACC2X3Y7_9TREE</name>